<dbReference type="PANTHER" id="PTHR47505">
    <property type="entry name" value="DNA UTILIZATION PROTEIN YHGH"/>
    <property type="match status" value="1"/>
</dbReference>
<feature type="domain" description="Double zinc ribbon" evidence="2">
    <location>
        <begin position="33"/>
        <end position="80"/>
    </location>
</feature>
<dbReference type="Proteomes" id="UP000053675">
    <property type="component" value="Unassembled WGS sequence"/>
</dbReference>
<comment type="caution">
    <text evidence="3">The sequence shown here is derived from an EMBL/GenBank/DDBJ whole genome shotgun (WGS) entry which is preliminary data.</text>
</comment>
<dbReference type="eggNOG" id="COG1040">
    <property type="taxonomic scope" value="Bacteria"/>
</dbReference>
<sequence length="273" mass="30200">MAQIRGWCKGGREQFIWVGLVRGTRAALDVVGRLFFPPVCLGCRNLVAAPGTLCSSCWKSLRFIEQPWCPVYGTPFEHEMHDGHLSAEAIANPPPFDSARSAVSYTSIAQHLVRGLKFGDRTDLAPWMARWMHRVGEDQFGENAVIVPIPLHRSRYLKRRFNQSAELGRALASISGLQFAPQILIRKRMTRQQVGLKASQRLKNVQGAFAVPDEAKASLVGRSVVLVDDVYTTGATAFSASRALKRGGAGTVHVLTFARVLPEDFAMEDRELI</sequence>
<name>A0A084U7N8_9HYPH</name>
<dbReference type="Gene3D" id="3.40.50.2020">
    <property type="match status" value="1"/>
</dbReference>
<dbReference type="OrthoDB" id="9779910at2"/>
<protein>
    <submittedName>
        <fullName evidence="3">Amidophosphoribosyltransferase</fullName>
    </submittedName>
</protein>
<keyword evidence="3" id="KW-0808">Transferase</keyword>
<proteinExistence type="inferred from homology"/>
<dbReference type="InterPro" id="IPR029057">
    <property type="entry name" value="PRTase-like"/>
</dbReference>
<dbReference type="SUPFAM" id="SSF53271">
    <property type="entry name" value="PRTase-like"/>
    <property type="match status" value="1"/>
</dbReference>
<dbReference type="InterPro" id="IPR000836">
    <property type="entry name" value="PRTase_dom"/>
</dbReference>
<dbReference type="InterPro" id="IPR051910">
    <property type="entry name" value="ComF/GntX_DNA_util-trans"/>
</dbReference>
<dbReference type="EMBL" id="JMQM01000002">
    <property type="protein sequence ID" value="KFB08974.1"/>
    <property type="molecule type" value="Genomic_DNA"/>
</dbReference>
<dbReference type="PANTHER" id="PTHR47505:SF1">
    <property type="entry name" value="DNA UTILIZATION PROTEIN YHGH"/>
    <property type="match status" value="1"/>
</dbReference>
<gene>
    <name evidence="3" type="ORF">EL18_03231</name>
</gene>
<dbReference type="CDD" id="cd06223">
    <property type="entry name" value="PRTases_typeI"/>
    <property type="match status" value="1"/>
</dbReference>
<dbReference type="InterPro" id="IPR044005">
    <property type="entry name" value="DZR_2"/>
</dbReference>
<keyword evidence="3" id="KW-0328">Glycosyltransferase</keyword>
<dbReference type="STRING" id="472175.EL18_03231"/>
<organism evidence="3 4">
    <name type="scientific">Nitratireductor basaltis</name>
    <dbReference type="NCBI Taxonomy" id="472175"/>
    <lineage>
        <taxon>Bacteria</taxon>
        <taxon>Pseudomonadati</taxon>
        <taxon>Pseudomonadota</taxon>
        <taxon>Alphaproteobacteria</taxon>
        <taxon>Hyphomicrobiales</taxon>
        <taxon>Phyllobacteriaceae</taxon>
        <taxon>Nitratireductor</taxon>
    </lineage>
</organism>
<evidence type="ECO:0000256" key="1">
    <source>
        <dbReference type="ARBA" id="ARBA00008007"/>
    </source>
</evidence>
<dbReference type="GO" id="GO:0016757">
    <property type="term" value="F:glycosyltransferase activity"/>
    <property type="evidence" value="ECO:0007669"/>
    <property type="project" value="UniProtKB-KW"/>
</dbReference>
<dbReference type="Pfam" id="PF18912">
    <property type="entry name" value="DZR_2"/>
    <property type="match status" value="1"/>
</dbReference>
<comment type="similarity">
    <text evidence="1">Belongs to the ComF/GntX family.</text>
</comment>
<dbReference type="AlphaFoldDB" id="A0A084U7N8"/>
<evidence type="ECO:0000259" key="2">
    <source>
        <dbReference type="Pfam" id="PF18912"/>
    </source>
</evidence>
<dbReference type="PATRIC" id="fig|472175.3.peg.3228"/>
<evidence type="ECO:0000313" key="4">
    <source>
        <dbReference type="Proteomes" id="UP000053675"/>
    </source>
</evidence>
<accession>A0A084U7N8</accession>
<reference evidence="3 4" key="1">
    <citation type="submission" date="2014-05" db="EMBL/GenBank/DDBJ databases">
        <title>Draft Genome Sequence of Nitratireductor basaltis Strain UMTGB225, A Marine Bacterium Isolated from Green Barrel Tunicate.</title>
        <authorList>
            <person name="Gan H.Y."/>
        </authorList>
    </citation>
    <scope>NUCLEOTIDE SEQUENCE [LARGE SCALE GENOMIC DNA]</scope>
    <source>
        <strain evidence="3 4">UMTGB225</strain>
    </source>
</reference>
<evidence type="ECO:0000313" key="3">
    <source>
        <dbReference type="EMBL" id="KFB08974.1"/>
    </source>
</evidence>
<keyword evidence="4" id="KW-1185">Reference proteome</keyword>